<dbReference type="EC" id="2.7.11.1" evidence="1"/>
<organism evidence="10 11">
    <name type="scientific">Streptomyces hainanensis</name>
    <dbReference type="NCBI Taxonomy" id="402648"/>
    <lineage>
        <taxon>Bacteria</taxon>
        <taxon>Bacillati</taxon>
        <taxon>Actinomycetota</taxon>
        <taxon>Actinomycetes</taxon>
        <taxon>Kitasatosporales</taxon>
        <taxon>Streptomycetaceae</taxon>
        <taxon>Streptomyces</taxon>
    </lineage>
</organism>
<evidence type="ECO:0000256" key="8">
    <source>
        <dbReference type="SAM" id="MobiDB-lite"/>
    </source>
</evidence>
<dbReference type="Gene3D" id="1.25.40.10">
    <property type="entry name" value="Tetratricopeptide repeat domain"/>
    <property type="match status" value="1"/>
</dbReference>
<evidence type="ECO:0000256" key="7">
    <source>
        <dbReference type="PROSITE-ProRule" id="PRU10141"/>
    </source>
</evidence>
<dbReference type="SUPFAM" id="SSF56112">
    <property type="entry name" value="Protein kinase-like (PK-like)"/>
    <property type="match status" value="1"/>
</dbReference>
<dbReference type="OrthoDB" id="9762169at2"/>
<feature type="domain" description="Protein kinase" evidence="9">
    <location>
        <begin position="11"/>
        <end position="270"/>
    </location>
</feature>
<dbReference type="RefSeq" id="WP_132816642.1">
    <property type="nucleotide sequence ID" value="NZ_SMKI01000032.1"/>
</dbReference>
<evidence type="ECO:0000256" key="2">
    <source>
        <dbReference type="ARBA" id="ARBA00022527"/>
    </source>
</evidence>
<evidence type="ECO:0000313" key="10">
    <source>
        <dbReference type="EMBL" id="TDC78489.1"/>
    </source>
</evidence>
<keyword evidence="6 7" id="KW-0067">ATP-binding</keyword>
<evidence type="ECO:0000256" key="1">
    <source>
        <dbReference type="ARBA" id="ARBA00012513"/>
    </source>
</evidence>
<keyword evidence="2 10" id="KW-0723">Serine/threonine-protein kinase</keyword>
<dbReference type="GO" id="GO:0004674">
    <property type="term" value="F:protein serine/threonine kinase activity"/>
    <property type="evidence" value="ECO:0007669"/>
    <property type="project" value="UniProtKB-KW"/>
</dbReference>
<proteinExistence type="predicted"/>
<feature type="region of interest" description="Disordered" evidence="8">
    <location>
        <begin position="277"/>
        <end position="310"/>
    </location>
</feature>
<dbReference type="InterPro" id="IPR011009">
    <property type="entry name" value="Kinase-like_dom_sf"/>
</dbReference>
<dbReference type="CDD" id="cd14014">
    <property type="entry name" value="STKc_PknB_like"/>
    <property type="match status" value="1"/>
</dbReference>
<evidence type="ECO:0000256" key="4">
    <source>
        <dbReference type="ARBA" id="ARBA00022741"/>
    </source>
</evidence>
<comment type="caution">
    <text evidence="10">The sequence shown here is derived from an EMBL/GenBank/DDBJ whole genome shotgun (WGS) entry which is preliminary data.</text>
</comment>
<keyword evidence="11" id="KW-1185">Reference proteome</keyword>
<gene>
    <name evidence="10" type="ORF">E1283_05010</name>
</gene>
<dbReference type="InterPro" id="IPR008271">
    <property type="entry name" value="Ser/Thr_kinase_AS"/>
</dbReference>
<dbReference type="PROSITE" id="PS50011">
    <property type="entry name" value="PROTEIN_KINASE_DOM"/>
    <property type="match status" value="1"/>
</dbReference>
<dbReference type="PROSITE" id="PS00108">
    <property type="entry name" value="PROTEIN_KINASE_ST"/>
    <property type="match status" value="1"/>
</dbReference>
<evidence type="ECO:0000259" key="9">
    <source>
        <dbReference type="PROSITE" id="PS50011"/>
    </source>
</evidence>
<evidence type="ECO:0000256" key="5">
    <source>
        <dbReference type="ARBA" id="ARBA00022777"/>
    </source>
</evidence>
<keyword evidence="3" id="KW-0808">Transferase</keyword>
<dbReference type="SMART" id="SM00220">
    <property type="entry name" value="S_TKc"/>
    <property type="match status" value="1"/>
</dbReference>
<keyword evidence="4 7" id="KW-0547">Nucleotide-binding</keyword>
<feature type="binding site" evidence="7">
    <location>
        <position position="40"/>
    </location>
    <ligand>
        <name>ATP</name>
        <dbReference type="ChEBI" id="CHEBI:30616"/>
    </ligand>
</feature>
<evidence type="ECO:0000256" key="6">
    <source>
        <dbReference type="ARBA" id="ARBA00022840"/>
    </source>
</evidence>
<protein>
    <recommendedName>
        <fullName evidence="1">non-specific serine/threonine protein kinase</fullName>
        <ecNumber evidence="1">2.7.11.1</ecNumber>
    </recommendedName>
</protein>
<dbReference type="GO" id="GO:0005524">
    <property type="term" value="F:ATP binding"/>
    <property type="evidence" value="ECO:0007669"/>
    <property type="project" value="UniProtKB-UniRule"/>
</dbReference>
<dbReference type="Proteomes" id="UP000295345">
    <property type="component" value="Unassembled WGS sequence"/>
</dbReference>
<dbReference type="PANTHER" id="PTHR43289:SF6">
    <property type="entry name" value="SERINE_THREONINE-PROTEIN KINASE NEKL-3"/>
    <property type="match status" value="1"/>
</dbReference>
<dbReference type="Gene3D" id="1.10.510.10">
    <property type="entry name" value="Transferase(Phosphotransferase) domain 1"/>
    <property type="match status" value="1"/>
</dbReference>
<keyword evidence="5 10" id="KW-0418">Kinase</keyword>
<dbReference type="EMBL" id="SMKI01000032">
    <property type="protein sequence ID" value="TDC78489.1"/>
    <property type="molecule type" value="Genomic_DNA"/>
</dbReference>
<sequence>MRAGIVLDGRYELLAPLGEGGMGQVWRGHDLRLGREVAVKTVRDVADPVLLGRLEREARAAGRLTHPHIVAVHDSNRVDVDGTPAVYVVMELLPGRSLADELAAGRPPLTRALGWAAQVADALSAVHAPEIGIVHRDLKPANVMITHGLAKLLDFGIARLSHGVGDTRLTASGVVVGSVEYMAPEQCLGSQDLDGRTDLYALGCLLHAMLTGRPPFPSSLGPVQVLFHHVHQPPPDLGISPVLDGLVRDLLAKDPADRPADATTVRDALRALAGAIPSAGATPNAGPAPSVGATPNAGPTPTAVVSPVPGRPAYPPTVAAAPTGPDVRASFDARLTQARSTATVAPDQATALLEQFVPEAARALGSRDRTTLAARALLVSCCRRTGADDRAVWLLRQLKDELAWTDDPLSEWADAALADAEQAYQAERVPLATLRLALHDLTVVGAADTRTGLDLRAELAWALSREGEPAEALHTIRTVVPHLRDDYGSGDWPQLMARYQLGEIAAEAGHTAEAIATLCPVVLEAAARLGPTHWLTVTACEALGSLDEAAEQRLALLGQLRAAHGTRRTRRARQALLGD</sequence>
<dbReference type="InterPro" id="IPR011990">
    <property type="entry name" value="TPR-like_helical_dom_sf"/>
</dbReference>
<dbReference type="InterPro" id="IPR000719">
    <property type="entry name" value="Prot_kinase_dom"/>
</dbReference>
<dbReference type="InterPro" id="IPR017441">
    <property type="entry name" value="Protein_kinase_ATP_BS"/>
</dbReference>
<reference evidence="10 11" key="1">
    <citation type="submission" date="2019-03" db="EMBL/GenBank/DDBJ databases">
        <title>Draft genome sequences of novel Actinobacteria.</title>
        <authorList>
            <person name="Sahin N."/>
            <person name="Ay H."/>
            <person name="Saygin H."/>
        </authorList>
    </citation>
    <scope>NUCLEOTIDE SEQUENCE [LARGE SCALE GENOMIC DNA]</scope>
    <source>
        <strain evidence="10 11">DSM 41900</strain>
    </source>
</reference>
<dbReference type="PANTHER" id="PTHR43289">
    <property type="entry name" value="MITOGEN-ACTIVATED PROTEIN KINASE KINASE KINASE 20-RELATED"/>
    <property type="match status" value="1"/>
</dbReference>
<dbReference type="AlphaFoldDB" id="A0A4R4TWH9"/>
<evidence type="ECO:0000256" key="3">
    <source>
        <dbReference type="ARBA" id="ARBA00022679"/>
    </source>
</evidence>
<name>A0A4R4TWH9_9ACTN</name>
<accession>A0A4R4TWH9</accession>
<dbReference type="Pfam" id="PF00069">
    <property type="entry name" value="Pkinase"/>
    <property type="match status" value="1"/>
</dbReference>
<dbReference type="Gene3D" id="3.30.200.20">
    <property type="entry name" value="Phosphorylase Kinase, domain 1"/>
    <property type="match status" value="1"/>
</dbReference>
<dbReference type="PROSITE" id="PS00107">
    <property type="entry name" value="PROTEIN_KINASE_ATP"/>
    <property type="match status" value="1"/>
</dbReference>
<evidence type="ECO:0000313" key="11">
    <source>
        <dbReference type="Proteomes" id="UP000295345"/>
    </source>
</evidence>